<evidence type="ECO:0000256" key="1">
    <source>
        <dbReference type="ARBA" id="ARBA00023015"/>
    </source>
</evidence>
<dbReference type="AlphaFoldDB" id="A0A939H2Y6"/>
<sequence length="259" mass="29086">MAKRSFFSALSGSSILAAHPLHPLQRSGALPADAESAQANRTLIEHTYATLRTDIIEGRLSPGSKLRIEHLRTQYAVGAGTLREALTRLVSDALVTTEGQRGFRVAPIALEDLEDITHLRVQIETEALRLSMRHGDDLWRRQVEQAYAALSTEEPIAPGRRPHWEQLNIRFHEALLCGHPSPWTLRVLRLLSRHTERYRCYAMALPGYLRDVHAEHAAIVEYVFQGQEARAALALEAHIRTTPDLLIQALREGRAVLPQ</sequence>
<proteinExistence type="predicted"/>
<evidence type="ECO:0000256" key="2">
    <source>
        <dbReference type="ARBA" id="ARBA00023125"/>
    </source>
</evidence>
<dbReference type="GO" id="GO:0003700">
    <property type="term" value="F:DNA-binding transcription factor activity"/>
    <property type="evidence" value="ECO:0007669"/>
    <property type="project" value="InterPro"/>
</dbReference>
<dbReference type="InterPro" id="IPR008920">
    <property type="entry name" value="TF_FadR/GntR_C"/>
</dbReference>
<dbReference type="RefSeq" id="WP_207575992.1">
    <property type="nucleotide sequence ID" value="NZ_JAFNME010000033.1"/>
</dbReference>
<dbReference type="PANTHER" id="PTHR43537">
    <property type="entry name" value="TRANSCRIPTIONAL REGULATOR, GNTR FAMILY"/>
    <property type="match status" value="1"/>
</dbReference>
<name>A0A939H2Y6_9BURK</name>
<keyword evidence="6" id="KW-1185">Reference proteome</keyword>
<protein>
    <submittedName>
        <fullName evidence="5">GntR family transcriptional regulator</fullName>
    </submittedName>
</protein>
<dbReference type="EMBL" id="JAFNME010000033">
    <property type="protein sequence ID" value="MBO1250601.1"/>
    <property type="molecule type" value="Genomic_DNA"/>
</dbReference>
<dbReference type="Proteomes" id="UP000664731">
    <property type="component" value="Unassembled WGS sequence"/>
</dbReference>
<dbReference type="InterPro" id="IPR000524">
    <property type="entry name" value="Tscrpt_reg_HTH_GntR"/>
</dbReference>
<accession>A0A939H2Y6</accession>
<dbReference type="InterPro" id="IPR036388">
    <property type="entry name" value="WH-like_DNA-bd_sf"/>
</dbReference>
<dbReference type="Pfam" id="PF00392">
    <property type="entry name" value="GntR"/>
    <property type="match status" value="1"/>
</dbReference>
<feature type="domain" description="HTH gntR-type" evidence="4">
    <location>
        <begin position="41"/>
        <end position="108"/>
    </location>
</feature>
<organism evidence="5 6">
    <name type="scientific">Comamonas denitrificans</name>
    <dbReference type="NCBI Taxonomy" id="117506"/>
    <lineage>
        <taxon>Bacteria</taxon>
        <taxon>Pseudomonadati</taxon>
        <taxon>Pseudomonadota</taxon>
        <taxon>Betaproteobacteria</taxon>
        <taxon>Burkholderiales</taxon>
        <taxon>Comamonadaceae</taxon>
        <taxon>Comamonas</taxon>
    </lineage>
</organism>
<keyword evidence="1" id="KW-0805">Transcription regulation</keyword>
<dbReference type="SMART" id="SM00345">
    <property type="entry name" value="HTH_GNTR"/>
    <property type="match status" value="1"/>
</dbReference>
<dbReference type="PANTHER" id="PTHR43537:SF20">
    <property type="entry name" value="HTH-TYPE TRANSCRIPTIONAL REPRESSOR GLAR"/>
    <property type="match status" value="1"/>
</dbReference>
<evidence type="ECO:0000313" key="5">
    <source>
        <dbReference type="EMBL" id="MBO1250601.1"/>
    </source>
</evidence>
<dbReference type="InterPro" id="IPR011711">
    <property type="entry name" value="GntR_C"/>
</dbReference>
<dbReference type="Gene3D" id="1.20.120.530">
    <property type="entry name" value="GntR ligand-binding domain-like"/>
    <property type="match status" value="1"/>
</dbReference>
<dbReference type="Gene3D" id="1.10.10.10">
    <property type="entry name" value="Winged helix-like DNA-binding domain superfamily/Winged helix DNA-binding domain"/>
    <property type="match status" value="1"/>
</dbReference>
<gene>
    <name evidence="5" type="ORF">J1777_12305</name>
</gene>
<comment type="caution">
    <text evidence="5">The sequence shown here is derived from an EMBL/GenBank/DDBJ whole genome shotgun (WGS) entry which is preliminary data.</text>
</comment>
<dbReference type="SUPFAM" id="SSF48008">
    <property type="entry name" value="GntR ligand-binding domain-like"/>
    <property type="match status" value="1"/>
</dbReference>
<keyword evidence="2" id="KW-0238">DNA-binding</keyword>
<dbReference type="SMART" id="SM00895">
    <property type="entry name" value="FCD"/>
    <property type="match status" value="1"/>
</dbReference>
<evidence type="ECO:0000259" key="4">
    <source>
        <dbReference type="PROSITE" id="PS50949"/>
    </source>
</evidence>
<dbReference type="InterPro" id="IPR036390">
    <property type="entry name" value="WH_DNA-bd_sf"/>
</dbReference>
<keyword evidence="3" id="KW-0804">Transcription</keyword>
<dbReference type="GO" id="GO:0003677">
    <property type="term" value="F:DNA binding"/>
    <property type="evidence" value="ECO:0007669"/>
    <property type="project" value="UniProtKB-KW"/>
</dbReference>
<dbReference type="SUPFAM" id="SSF46785">
    <property type="entry name" value="Winged helix' DNA-binding domain"/>
    <property type="match status" value="1"/>
</dbReference>
<dbReference type="Pfam" id="PF07729">
    <property type="entry name" value="FCD"/>
    <property type="match status" value="1"/>
</dbReference>
<evidence type="ECO:0000313" key="6">
    <source>
        <dbReference type="Proteomes" id="UP000664731"/>
    </source>
</evidence>
<evidence type="ECO:0000256" key="3">
    <source>
        <dbReference type="ARBA" id="ARBA00023163"/>
    </source>
</evidence>
<dbReference type="PROSITE" id="PS50949">
    <property type="entry name" value="HTH_GNTR"/>
    <property type="match status" value="1"/>
</dbReference>
<reference evidence="5" key="1">
    <citation type="submission" date="2021-03" db="EMBL/GenBank/DDBJ databases">
        <title>Comamonas denitrificans.</title>
        <authorList>
            <person name="Finster K."/>
        </authorList>
    </citation>
    <scope>NUCLEOTIDE SEQUENCE</scope>
    <source>
        <strain evidence="5">MM2021_4</strain>
    </source>
</reference>